<keyword evidence="2" id="KW-0812">Transmembrane</keyword>
<feature type="transmembrane region" description="Helical" evidence="2">
    <location>
        <begin position="12"/>
        <end position="30"/>
    </location>
</feature>
<keyword evidence="2" id="KW-0472">Membrane</keyword>
<accession>A0AB37HBN9</accession>
<evidence type="ECO:0000313" key="4">
    <source>
        <dbReference type="Proteomes" id="UP000595512"/>
    </source>
</evidence>
<dbReference type="InterPro" id="IPR010273">
    <property type="entry name" value="DUF881"/>
</dbReference>
<comment type="similarity">
    <text evidence="1">Belongs to the UPF0749 family.</text>
</comment>
<dbReference type="KEGG" id="hspo:JGZ69_21715"/>
<dbReference type="Proteomes" id="UP000595512">
    <property type="component" value="Chromosome"/>
</dbReference>
<proteinExistence type="inferred from homology"/>
<dbReference type="EMBL" id="CP066701">
    <property type="protein sequence ID" value="QQX25276.1"/>
    <property type="molecule type" value="Genomic_DNA"/>
</dbReference>
<dbReference type="Gene3D" id="3.30.70.1880">
    <property type="entry name" value="Protein of unknown function DUF881"/>
    <property type="match status" value="1"/>
</dbReference>
<evidence type="ECO:0000313" key="3">
    <source>
        <dbReference type="EMBL" id="QQX25276.1"/>
    </source>
</evidence>
<protein>
    <submittedName>
        <fullName evidence="3">DUF881 domain-containing protein</fullName>
    </submittedName>
</protein>
<sequence length="242" mass="27424">MQRRKGVGSKFTISMTLITVIIGFMLAIQFQTVKEPKVRDTRDVWALRDDLIKEQELQSKLLEEIRSNEERISKYKTKIKDSKEMALKETLEGLKKEAGQTDIKGPGLVITVSILKEALLLGQPVADVSPMLLKRLVNDLNMYGADQISIDGERLINTTVIRDINGKTKINGHSIKKYPFQIKIITKNMDEANKLYNRIQVSPVIDEFIVENLKITISKPKKSLVIPAFEDSIVIKGMKSIE</sequence>
<gene>
    <name evidence="3" type="ORF">JGZ69_21715</name>
</gene>
<evidence type="ECO:0000256" key="2">
    <source>
        <dbReference type="SAM" id="Phobius"/>
    </source>
</evidence>
<reference evidence="3 4" key="1">
    <citation type="submission" date="2020-12" db="EMBL/GenBank/DDBJ databases">
        <title>Taxonomic evaluation of the Bacillus sporothermodurans group of bacteria based on whole genome sequences.</title>
        <authorList>
            <person name="Fiedler G."/>
            <person name="Herbstmann A.-D."/>
            <person name="Doll E."/>
            <person name="Wenning M."/>
            <person name="Brinks E."/>
            <person name="Kabisch J."/>
            <person name="Breitenwieser F."/>
            <person name="Lappann M."/>
            <person name="Boehnlein C."/>
            <person name="Franz C."/>
        </authorList>
    </citation>
    <scope>NUCLEOTIDE SEQUENCE [LARGE SCALE GENOMIC DNA]</scope>
    <source>
        <strain evidence="3 4">DSM 10599</strain>
    </source>
</reference>
<dbReference type="PANTHER" id="PTHR37313:SF2">
    <property type="entry name" value="UPF0749 PROTEIN YLXX"/>
    <property type="match status" value="1"/>
</dbReference>
<keyword evidence="2" id="KW-1133">Transmembrane helix</keyword>
<dbReference type="PANTHER" id="PTHR37313">
    <property type="entry name" value="UPF0749 PROTEIN RV1825"/>
    <property type="match status" value="1"/>
</dbReference>
<organism evidence="3 4">
    <name type="scientific">Heyndrickxia sporothermodurans</name>
    <dbReference type="NCBI Taxonomy" id="46224"/>
    <lineage>
        <taxon>Bacteria</taxon>
        <taxon>Bacillati</taxon>
        <taxon>Bacillota</taxon>
        <taxon>Bacilli</taxon>
        <taxon>Bacillales</taxon>
        <taxon>Bacillaceae</taxon>
        <taxon>Heyndrickxia</taxon>
    </lineage>
</organism>
<evidence type="ECO:0000256" key="1">
    <source>
        <dbReference type="ARBA" id="ARBA00009108"/>
    </source>
</evidence>
<name>A0AB37HBN9_9BACI</name>
<dbReference type="AlphaFoldDB" id="A0AB37HBN9"/>
<dbReference type="Pfam" id="PF05949">
    <property type="entry name" value="DUF881"/>
    <property type="match status" value="1"/>
</dbReference>